<dbReference type="FunCoup" id="A0A6P3VE49">
    <property type="interactions" value="16"/>
</dbReference>
<name>A0A6P3VE49_OCTDE</name>
<feature type="domain" description="Nuclear Testis protein N-terminal" evidence="3">
    <location>
        <begin position="884"/>
        <end position="1100"/>
    </location>
</feature>
<dbReference type="InParanoid" id="A0A6P3VE49"/>
<feature type="compositionally biased region" description="Pro residues" evidence="2">
    <location>
        <begin position="46"/>
        <end position="58"/>
    </location>
</feature>
<reference evidence="5" key="1">
    <citation type="submission" date="2025-08" db="UniProtKB">
        <authorList>
            <consortium name="RefSeq"/>
        </authorList>
    </citation>
    <scope>IDENTIFICATION</scope>
</reference>
<dbReference type="RefSeq" id="XP_012372797.2">
    <property type="nucleotide sequence ID" value="XM_012517343.2"/>
</dbReference>
<dbReference type="GeneID" id="101573149"/>
<feature type="region of interest" description="Disordered" evidence="2">
    <location>
        <begin position="331"/>
        <end position="358"/>
    </location>
</feature>
<evidence type="ECO:0000256" key="2">
    <source>
        <dbReference type="SAM" id="MobiDB-lite"/>
    </source>
</evidence>
<proteinExistence type="inferred from homology"/>
<dbReference type="Proteomes" id="UP000515203">
    <property type="component" value="Unplaced"/>
</dbReference>
<gene>
    <name evidence="5" type="primary">Nutm1</name>
</gene>
<evidence type="ECO:0000256" key="1">
    <source>
        <dbReference type="ARBA" id="ARBA00010586"/>
    </source>
</evidence>
<dbReference type="OrthoDB" id="9836538at2759"/>
<feature type="region of interest" description="Disordered" evidence="2">
    <location>
        <begin position="470"/>
        <end position="545"/>
    </location>
</feature>
<feature type="compositionally biased region" description="Basic residues" evidence="2">
    <location>
        <begin position="1083"/>
        <end position="1103"/>
    </location>
</feature>
<feature type="region of interest" description="Disordered" evidence="2">
    <location>
        <begin position="1044"/>
        <end position="1103"/>
    </location>
</feature>
<keyword evidence="4" id="KW-1185">Reference proteome</keyword>
<feature type="compositionally biased region" description="Basic residues" evidence="2">
    <location>
        <begin position="331"/>
        <end position="346"/>
    </location>
</feature>
<evidence type="ECO:0000313" key="4">
    <source>
        <dbReference type="Proteomes" id="UP000515203"/>
    </source>
</evidence>
<dbReference type="InterPro" id="IPR024309">
    <property type="entry name" value="NUT_N"/>
</dbReference>
<feature type="region of interest" description="Disordered" evidence="2">
    <location>
        <begin position="940"/>
        <end position="988"/>
    </location>
</feature>
<dbReference type="PANTHER" id="PTHR22879">
    <property type="entry name" value="NUT FAMILY MEMBER 1"/>
    <property type="match status" value="1"/>
</dbReference>
<sequence>MEAMASNQATPLPGLDGGLVAGAATAPFTALPFMLSTPGTSDQPAWEPPTQPPMPPGFSPGDPLVLSAFPSPLLVTGDGDPGPSGVGPCKIIVNVKTETVPTGPFQTQNFVVTQPAFSWISSGAAGGGSEAAAPLYVNTSTVNTIVPASAVSVSQEGPSGLLPQVPPPTTLLASIVSPEMAWPGPQGTTGQPSLGELACVSKGVYENFRRWQHYRAFARRYLSQSPDVEALSCFLIPVLRSLARLKPTMSLEEGLPRAVQEWDHTSNYGRMAFYEMAEKFMEFEAEELQLQNAQLRDNSQGPSPTATLKLDPSGPLAPEVCQQPVYIMKKTVPKTRAPRQRQRKTQKPPVPRAPKEIPPEAVEEYINIMEGLVGHHMATGESDEEKEEKQRADEEMCPDLSLLNYMEQLCSQEAFVSKVEAVIHPQFLADLLSPEQERDPLALSEELEQEEGLTFTQLIRKRLVALEEEDVAGPPGGSGAQLDSSPSVSDEDEDGCGWPQPSPGPQGAGGTTGLEKSASLAKQASQGQALDGPGSMCRDENVLSSSSSWDLQDEFVSTRGAQGPLYMEMTGSGEVISELPQYQESLLEHALSPGHCLVADDNPVALSLSWQESPELQTIPSLDVGLAETSLQGQGLEKPDPGWEAGQEAEEFEVLSQEQESSGVPQKGAMWGAEQNLPMAQGYNQNPYPGTAGHRTWVSPELWLSSEMDAAGLALPLEIEKVIESFQDGKFLTEHQALGSTNTLSLDPRENAGPGDLGSSAIPCGSTDVSAALANYCSLEETLRASSPDLVCKGNGEQSPEIIQDPSNLWAESSSLLLESSVGTSVGILGSSEETLPPMCQGSLLILGTPDDSFPQASQDAGSRGNRFSFPLEITEQVNILDVRDEYGLQPGVSEDTCPRMLNSYDPQEGKKDIRVSKPNHLVPLQGKPESHTLRALKSTAPHQSFGSTFPRWGTKDTLRGSSHKSKKHNSGSGAKKRQKVQEEGEDEQLSNFTYLLASKLSLSPRGLPVETHCALGGGGIQRAPQASVDARGFGQLPHTVTKSGKRVLAEGSASAEKTSQAGHLGVSGEKPAVQEVVPSSQPHKRRRDTSVTGRRKKRRRSQ</sequence>
<accession>A0A6P3VE49</accession>
<dbReference type="AlphaFoldDB" id="A0A6P3VE49"/>
<organism evidence="4 5">
    <name type="scientific">Octodon degus</name>
    <name type="common">Degu</name>
    <name type="synonym">Sciurus degus</name>
    <dbReference type="NCBI Taxonomy" id="10160"/>
    <lineage>
        <taxon>Eukaryota</taxon>
        <taxon>Metazoa</taxon>
        <taxon>Chordata</taxon>
        <taxon>Craniata</taxon>
        <taxon>Vertebrata</taxon>
        <taxon>Euteleostomi</taxon>
        <taxon>Mammalia</taxon>
        <taxon>Eutheria</taxon>
        <taxon>Euarchontoglires</taxon>
        <taxon>Glires</taxon>
        <taxon>Rodentia</taxon>
        <taxon>Hystricomorpha</taxon>
        <taxon>Octodontidae</taxon>
        <taxon>Octodon</taxon>
    </lineage>
</organism>
<comment type="similarity">
    <text evidence="1">Belongs to the NUT family.</text>
</comment>
<dbReference type="CTD" id="256646"/>
<feature type="compositionally biased region" description="Basic residues" evidence="2">
    <location>
        <begin position="962"/>
        <end position="979"/>
    </location>
</feature>
<evidence type="ECO:0000259" key="3">
    <source>
        <dbReference type="Pfam" id="PF12881"/>
    </source>
</evidence>
<dbReference type="Pfam" id="PF12881">
    <property type="entry name" value="NUT"/>
    <property type="match status" value="2"/>
</dbReference>
<feature type="region of interest" description="Disordered" evidence="2">
    <location>
        <begin position="34"/>
        <end position="62"/>
    </location>
</feature>
<evidence type="ECO:0000313" key="5">
    <source>
        <dbReference type="RefSeq" id="XP_012372797.2"/>
    </source>
</evidence>
<dbReference type="InterPro" id="IPR024310">
    <property type="entry name" value="NUT"/>
</dbReference>
<dbReference type="PANTHER" id="PTHR22879:SF13">
    <property type="entry name" value="NUT FAMILY MEMBER 1"/>
    <property type="match status" value="1"/>
</dbReference>
<feature type="domain" description="Nuclear Testis protein N-terminal" evidence="3">
    <location>
        <begin position="21"/>
        <end position="524"/>
    </location>
</feature>
<protein>
    <submittedName>
        <fullName evidence="5">NUT family member 1</fullName>
    </submittedName>
</protein>